<dbReference type="InterPro" id="IPR035959">
    <property type="entry name" value="RutC-like_sf"/>
</dbReference>
<dbReference type="Gene3D" id="3.30.1330.40">
    <property type="entry name" value="RutC-like"/>
    <property type="match status" value="1"/>
</dbReference>
<reference evidence="2" key="1">
    <citation type="submission" date="2020-05" db="EMBL/GenBank/DDBJ databases">
        <authorList>
            <person name="Chiriac C."/>
            <person name="Salcher M."/>
            <person name="Ghai R."/>
            <person name="Kavagutti S V."/>
        </authorList>
    </citation>
    <scope>NUCLEOTIDE SEQUENCE</scope>
</reference>
<evidence type="ECO:0000256" key="1">
    <source>
        <dbReference type="ARBA" id="ARBA00010552"/>
    </source>
</evidence>
<dbReference type="InterPro" id="IPR006175">
    <property type="entry name" value="YjgF/YER057c/UK114"/>
</dbReference>
<name>A0A6J6ZX30_9ZZZZ</name>
<protein>
    <submittedName>
        <fullName evidence="2">Unannotated protein</fullName>
    </submittedName>
</protein>
<dbReference type="CDD" id="cd00448">
    <property type="entry name" value="YjgF_YER057c_UK114_family"/>
    <property type="match status" value="1"/>
</dbReference>
<dbReference type="SUPFAM" id="SSF55298">
    <property type="entry name" value="YjgF-like"/>
    <property type="match status" value="1"/>
</dbReference>
<proteinExistence type="inferred from homology"/>
<dbReference type="EMBL" id="CAFAAJ010000235">
    <property type="protein sequence ID" value="CAB4825038.1"/>
    <property type="molecule type" value="Genomic_DNA"/>
</dbReference>
<dbReference type="AlphaFoldDB" id="A0A6J6ZX30"/>
<dbReference type="GO" id="GO:0005829">
    <property type="term" value="C:cytosol"/>
    <property type="evidence" value="ECO:0007669"/>
    <property type="project" value="TreeGrafter"/>
</dbReference>
<dbReference type="Pfam" id="PF01042">
    <property type="entry name" value="Ribonuc_L-PSP"/>
    <property type="match status" value="1"/>
</dbReference>
<organism evidence="2">
    <name type="scientific">freshwater metagenome</name>
    <dbReference type="NCBI Taxonomy" id="449393"/>
    <lineage>
        <taxon>unclassified sequences</taxon>
        <taxon>metagenomes</taxon>
        <taxon>ecological metagenomes</taxon>
    </lineage>
</organism>
<evidence type="ECO:0000313" key="2">
    <source>
        <dbReference type="EMBL" id="CAB4825038.1"/>
    </source>
</evidence>
<dbReference type="GO" id="GO:0019239">
    <property type="term" value="F:deaminase activity"/>
    <property type="evidence" value="ECO:0007669"/>
    <property type="project" value="TreeGrafter"/>
</dbReference>
<sequence length="127" mass="13092">MNREINPSSIAPTAANFAHGVLSTDASRILHISGTVGTRPDGTISDDIAEQAGETWRSIAAICAEAGLGLDDIVSITTYAVAGEPLGGVMAARDAALGGRRVASVLITVPALVRPEWRMEVAAVAIR</sequence>
<dbReference type="PANTHER" id="PTHR11803:SF58">
    <property type="entry name" value="PROTEIN HMF1-RELATED"/>
    <property type="match status" value="1"/>
</dbReference>
<dbReference type="PANTHER" id="PTHR11803">
    <property type="entry name" value="2-IMINOBUTANOATE/2-IMINOPROPANOATE DEAMINASE RIDA"/>
    <property type="match status" value="1"/>
</dbReference>
<gene>
    <name evidence="2" type="ORF">UFOPK3001_02414</name>
</gene>
<accession>A0A6J6ZX30</accession>
<comment type="similarity">
    <text evidence="1">Belongs to the RutC family.</text>
</comment>